<dbReference type="RefSeq" id="WP_285969706.1">
    <property type="nucleotide sequence ID" value="NZ_CP127294.1"/>
</dbReference>
<feature type="compositionally biased region" description="Basic and acidic residues" evidence="1">
    <location>
        <begin position="11"/>
        <end position="35"/>
    </location>
</feature>
<dbReference type="InterPro" id="IPR025659">
    <property type="entry name" value="Tubby-like_C"/>
</dbReference>
<accession>A0A9Y2IFA6</accession>
<gene>
    <name evidence="2" type="ORF">QRX50_48120</name>
</gene>
<dbReference type="KEGG" id="acab:QRX50_48120"/>
<feature type="region of interest" description="Disordered" evidence="1">
    <location>
        <begin position="1"/>
        <end position="35"/>
    </location>
</feature>
<dbReference type="Proteomes" id="UP001236014">
    <property type="component" value="Chromosome"/>
</dbReference>
<reference evidence="2 3" key="1">
    <citation type="submission" date="2023-06" db="EMBL/GenBank/DDBJ databases">
        <authorList>
            <person name="Oyuntsetseg B."/>
            <person name="Kim S.B."/>
        </authorList>
    </citation>
    <scope>NUCLEOTIDE SEQUENCE [LARGE SCALE GENOMIC DNA]</scope>
    <source>
        <strain evidence="2 3">2-15</strain>
    </source>
</reference>
<evidence type="ECO:0000313" key="2">
    <source>
        <dbReference type="EMBL" id="WIX79012.1"/>
    </source>
</evidence>
<dbReference type="SUPFAM" id="SSF54518">
    <property type="entry name" value="Tubby C-terminal domain-like"/>
    <property type="match status" value="1"/>
</dbReference>
<evidence type="ECO:0000313" key="3">
    <source>
        <dbReference type="Proteomes" id="UP001236014"/>
    </source>
</evidence>
<dbReference type="EMBL" id="CP127294">
    <property type="protein sequence ID" value="WIX79012.1"/>
    <property type="molecule type" value="Genomic_DNA"/>
</dbReference>
<protein>
    <submittedName>
        <fullName evidence="2">Scramblase</fullName>
    </submittedName>
</protein>
<name>A0A9Y2IFA6_9PSEU</name>
<evidence type="ECO:0000256" key="1">
    <source>
        <dbReference type="SAM" id="MobiDB-lite"/>
    </source>
</evidence>
<proteinExistence type="predicted"/>
<organism evidence="2 3">
    <name type="scientific">Amycolatopsis carbonis</name>
    <dbReference type="NCBI Taxonomy" id="715471"/>
    <lineage>
        <taxon>Bacteria</taxon>
        <taxon>Bacillati</taxon>
        <taxon>Actinomycetota</taxon>
        <taxon>Actinomycetes</taxon>
        <taxon>Pseudonocardiales</taxon>
        <taxon>Pseudonocardiaceae</taxon>
        <taxon>Amycolatopsis</taxon>
    </lineage>
</organism>
<dbReference type="AlphaFoldDB" id="A0A9Y2IFA6"/>
<sequence>MTSSSPPPPGRHPDEVSPTRLGRWDDEPRIPERRYPGRSFGGTLFTEAVLIVSRRAEVVEATEEYSVFDRDGTRVGGVADVSQGFLHKAARLLPKYDQYVTHKFEVRDANHSTVLKVARPARELRTRFVVTRADETPIGEIIPARTQDETRFTFVVDGRTVGRVAATGPQAWDVAIRNHADAEVARVSRPQSSPSPIAGDTYLVEIPRQLPEPLASMVVATTLTIDTALTRQTA</sequence>
<keyword evidence="3" id="KW-1185">Reference proteome</keyword>
<feature type="compositionally biased region" description="Pro residues" evidence="1">
    <location>
        <begin position="1"/>
        <end position="10"/>
    </location>
</feature>